<dbReference type="InterPro" id="IPR036388">
    <property type="entry name" value="WH-like_DNA-bd_sf"/>
</dbReference>
<dbReference type="Pfam" id="PF00392">
    <property type="entry name" value="GntR"/>
    <property type="match status" value="1"/>
</dbReference>
<dbReference type="SMART" id="SM00345">
    <property type="entry name" value="HTH_GNTR"/>
    <property type="match status" value="1"/>
</dbReference>
<dbReference type="InterPro" id="IPR036390">
    <property type="entry name" value="WH_DNA-bd_sf"/>
</dbReference>
<dbReference type="InterPro" id="IPR011711">
    <property type="entry name" value="GntR_C"/>
</dbReference>
<dbReference type="GO" id="GO:0003677">
    <property type="term" value="F:DNA binding"/>
    <property type="evidence" value="ECO:0007669"/>
    <property type="project" value="UniProtKB-KW"/>
</dbReference>
<organism evidence="5">
    <name type="scientific">bioreactor metagenome</name>
    <dbReference type="NCBI Taxonomy" id="1076179"/>
    <lineage>
        <taxon>unclassified sequences</taxon>
        <taxon>metagenomes</taxon>
        <taxon>ecological metagenomes</taxon>
    </lineage>
</organism>
<feature type="domain" description="HTH gntR-type" evidence="4">
    <location>
        <begin position="12"/>
        <end position="80"/>
    </location>
</feature>
<keyword evidence="1" id="KW-0805">Transcription regulation</keyword>
<gene>
    <name evidence="5" type="primary">lutR_20</name>
    <name evidence="5" type="ORF">SDC9_63508</name>
</gene>
<dbReference type="Gene3D" id="1.20.120.530">
    <property type="entry name" value="GntR ligand-binding domain-like"/>
    <property type="match status" value="1"/>
</dbReference>
<evidence type="ECO:0000259" key="4">
    <source>
        <dbReference type="PROSITE" id="PS50949"/>
    </source>
</evidence>
<dbReference type="PANTHER" id="PTHR43537:SF5">
    <property type="entry name" value="UXU OPERON TRANSCRIPTIONAL REGULATOR"/>
    <property type="match status" value="1"/>
</dbReference>
<protein>
    <submittedName>
        <fullName evidence="5">HTH-type transcriptional regulator LutR</fullName>
    </submittedName>
</protein>
<dbReference type="Pfam" id="PF07729">
    <property type="entry name" value="FCD"/>
    <property type="match status" value="1"/>
</dbReference>
<dbReference type="GO" id="GO:0003700">
    <property type="term" value="F:DNA-binding transcription factor activity"/>
    <property type="evidence" value="ECO:0007669"/>
    <property type="project" value="InterPro"/>
</dbReference>
<dbReference type="InterPro" id="IPR000524">
    <property type="entry name" value="Tscrpt_reg_HTH_GntR"/>
</dbReference>
<dbReference type="PROSITE" id="PS50949">
    <property type="entry name" value="HTH_GNTR"/>
    <property type="match status" value="1"/>
</dbReference>
<comment type="caution">
    <text evidence="5">The sequence shown here is derived from an EMBL/GenBank/DDBJ whole genome shotgun (WGS) entry which is preliminary data.</text>
</comment>
<dbReference type="EMBL" id="VSSQ01002737">
    <property type="protein sequence ID" value="MPM17123.1"/>
    <property type="molecule type" value="Genomic_DNA"/>
</dbReference>
<evidence type="ECO:0000256" key="2">
    <source>
        <dbReference type="ARBA" id="ARBA00023125"/>
    </source>
</evidence>
<dbReference type="Gene3D" id="1.10.10.10">
    <property type="entry name" value="Winged helix-like DNA-binding domain superfamily/Winged helix DNA-binding domain"/>
    <property type="match status" value="1"/>
</dbReference>
<name>A0A644XS82_9ZZZZ</name>
<dbReference type="PRINTS" id="PR00035">
    <property type="entry name" value="HTHGNTR"/>
</dbReference>
<keyword evidence="2" id="KW-0238">DNA-binding</keyword>
<reference evidence="5" key="1">
    <citation type="submission" date="2019-08" db="EMBL/GenBank/DDBJ databases">
        <authorList>
            <person name="Kucharzyk K."/>
            <person name="Murdoch R.W."/>
            <person name="Higgins S."/>
            <person name="Loffler F."/>
        </authorList>
    </citation>
    <scope>NUCLEOTIDE SEQUENCE</scope>
</reference>
<dbReference type="SUPFAM" id="SSF46785">
    <property type="entry name" value="Winged helix' DNA-binding domain"/>
    <property type="match status" value="1"/>
</dbReference>
<evidence type="ECO:0000256" key="1">
    <source>
        <dbReference type="ARBA" id="ARBA00023015"/>
    </source>
</evidence>
<dbReference type="CDD" id="cd07377">
    <property type="entry name" value="WHTH_GntR"/>
    <property type="match status" value="1"/>
</dbReference>
<dbReference type="SMART" id="SM00895">
    <property type="entry name" value="FCD"/>
    <property type="match status" value="1"/>
</dbReference>
<evidence type="ECO:0000313" key="5">
    <source>
        <dbReference type="EMBL" id="MPM17123.1"/>
    </source>
</evidence>
<dbReference type="PANTHER" id="PTHR43537">
    <property type="entry name" value="TRANSCRIPTIONAL REGULATOR, GNTR FAMILY"/>
    <property type="match status" value="1"/>
</dbReference>
<dbReference type="SUPFAM" id="SSF48008">
    <property type="entry name" value="GntR ligand-binding domain-like"/>
    <property type="match status" value="1"/>
</dbReference>
<keyword evidence="3" id="KW-0804">Transcription</keyword>
<sequence length="234" mass="26376">MEDIFAVREARPSAVEGVIEKIKALLIEQKLTPGDMIPNEISLAESLKVGRGTVREALKILSAYGVVEIKQGYGTYVSSASNKRLFDPQLFQILVQDRDYKSLTQVRQLLEEGIVKLVIESVSDDELALLDQTMQKFQTELAKPDASAQHAGSLDLRYHRLLARFSHNSIVENIYNFVIELFTKTINPIHIGVDEVHQRLHQAIMDRNTDKAVEAVREHTAIWISGYEAAHKVV</sequence>
<dbReference type="AlphaFoldDB" id="A0A644XS82"/>
<dbReference type="InterPro" id="IPR008920">
    <property type="entry name" value="TF_FadR/GntR_C"/>
</dbReference>
<evidence type="ECO:0000256" key="3">
    <source>
        <dbReference type="ARBA" id="ARBA00023163"/>
    </source>
</evidence>
<accession>A0A644XS82</accession>
<proteinExistence type="predicted"/>